<keyword evidence="2" id="KW-0479">Metal-binding</keyword>
<dbReference type="AlphaFoldDB" id="A0A7W6CVQ6"/>
<dbReference type="InterPro" id="IPR015813">
    <property type="entry name" value="Pyrv/PenolPyrv_kinase-like_dom"/>
</dbReference>
<evidence type="ECO:0000259" key="4">
    <source>
        <dbReference type="Pfam" id="PF03328"/>
    </source>
</evidence>
<sequence>MAVAARLSPGPRRWLMLRPEDAPESGPTAGAEALVLDLPATALSVREARARLVLISRTAPTPLYARIHSLETDEAEADLAAAAEAKLQGVVLTDAASGADVQHVAALLAVAEARAGLPDGALTLLPCVDSAAAFLRLPSLPGCSGRLEALLWDGESLARDVGAEAARDAEGSWTGCCQTARSLVLAAAAAAGIPAIDAPFRNAAAGALRGEAETARRDGFAGKIAVDAAQLAALAEVFRDAP</sequence>
<dbReference type="SUPFAM" id="SSF51621">
    <property type="entry name" value="Phosphoenolpyruvate/pyruvate domain"/>
    <property type="match status" value="1"/>
</dbReference>
<dbReference type="RefSeq" id="WP_183393808.1">
    <property type="nucleotide sequence ID" value="NZ_JACIDR010000001.1"/>
</dbReference>
<name>A0A7W6CVQ6_9HYPH</name>
<dbReference type="InterPro" id="IPR040442">
    <property type="entry name" value="Pyrv_kinase-like_dom_sf"/>
</dbReference>
<evidence type="ECO:0000256" key="1">
    <source>
        <dbReference type="ARBA" id="ARBA00001946"/>
    </source>
</evidence>
<dbReference type="Proteomes" id="UP000528964">
    <property type="component" value="Unassembled WGS sequence"/>
</dbReference>
<protein>
    <submittedName>
        <fullName evidence="5">Citrate lyase subunit beta/citryl-CoA lyase</fullName>
        <ecNumber evidence="5">4.1.3.34</ecNumber>
    </submittedName>
</protein>
<dbReference type="Gene3D" id="3.20.20.60">
    <property type="entry name" value="Phosphoenolpyruvate-binding domains"/>
    <property type="match status" value="1"/>
</dbReference>
<dbReference type="InterPro" id="IPR005000">
    <property type="entry name" value="Aldolase/citrate-lyase_domain"/>
</dbReference>
<keyword evidence="5" id="KW-0456">Lyase</keyword>
<dbReference type="PANTHER" id="PTHR32308:SF0">
    <property type="entry name" value="HPCH_HPAI ALDOLASE_CITRATE LYASE DOMAIN-CONTAINING PROTEIN"/>
    <property type="match status" value="1"/>
</dbReference>
<evidence type="ECO:0000313" key="6">
    <source>
        <dbReference type="Proteomes" id="UP000528964"/>
    </source>
</evidence>
<evidence type="ECO:0000313" key="5">
    <source>
        <dbReference type="EMBL" id="MBB3971978.1"/>
    </source>
</evidence>
<feature type="domain" description="HpcH/HpaI aldolase/citrate lyase" evidence="4">
    <location>
        <begin position="24"/>
        <end position="227"/>
    </location>
</feature>
<evidence type="ECO:0000256" key="2">
    <source>
        <dbReference type="ARBA" id="ARBA00022723"/>
    </source>
</evidence>
<dbReference type="PANTHER" id="PTHR32308">
    <property type="entry name" value="LYASE BETA SUBUNIT, PUTATIVE (AFU_ORTHOLOGUE AFUA_4G13030)-RELATED"/>
    <property type="match status" value="1"/>
</dbReference>
<dbReference type="EC" id="4.1.3.34" evidence="5"/>
<dbReference type="GO" id="GO:0000287">
    <property type="term" value="F:magnesium ion binding"/>
    <property type="evidence" value="ECO:0007669"/>
    <property type="project" value="TreeGrafter"/>
</dbReference>
<organism evidence="5 6">
    <name type="scientific">Hansschlegelia beijingensis</name>
    <dbReference type="NCBI Taxonomy" id="1133344"/>
    <lineage>
        <taxon>Bacteria</taxon>
        <taxon>Pseudomonadati</taxon>
        <taxon>Pseudomonadota</taxon>
        <taxon>Alphaproteobacteria</taxon>
        <taxon>Hyphomicrobiales</taxon>
        <taxon>Methylopilaceae</taxon>
        <taxon>Hansschlegelia</taxon>
    </lineage>
</organism>
<comment type="cofactor">
    <cofactor evidence="1">
        <name>Mg(2+)</name>
        <dbReference type="ChEBI" id="CHEBI:18420"/>
    </cofactor>
</comment>
<dbReference type="GO" id="GO:0008816">
    <property type="term" value="F:citryl-CoA lyase activity"/>
    <property type="evidence" value="ECO:0007669"/>
    <property type="project" value="UniProtKB-EC"/>
</dbReference>
<dbReference type="GO" id="GO:0006107">
    <property type="term" value="P:oxaloacetate metabolic process"/>
    <property type="evidence" value="ECO:0007669"/>
    <property type="project" value="TreeGrafter"/>
</dbReference>
<dbReference type="EMBL" id="JACIDR010000001">
    <property type="protein sequence ID" value="MBB3971978.1"/>
    <property type="molecule type" value="Genomic_DNA"/>
</dbReference>
<reference evidence="5 6" key="1">
    <citation type="submission" date="2020-08" db="EMBL/GenBank/DDBJ databases">
        <title>Genomic Encyclopedia of Type Strains, Phase IV (KMG-IV): sequencing the most valuable type-strain genomes for metagenomic binning, comparative biology and taxonomic classification.</title>
        <authorList>
            <person name="Goeker M."/>
        </authorList>
    </citation>
    <scope>NUCLEOTIDE SEQUENCE [LARGE SCALE GENOMIC DNA]</scope>
    <source>
        <strain evidence="5 6">DSM 25481</strain>
    </source>
</reference>
<dbReference type="Pfam" id="PF03328">
    <property type="entry name" value="HpcH_HpaI"/>
    <property type="match status" value="1"/>
</dbReference>
<comment type="caution">
    <text evidence="5">The sequence shown here is derived from an EMBL/GenBank/DDBJ whole genome shotgun (WGS) entry which is preliminary data.</text>
</comment>
<proteinExistence type="predicted"/>
<gene>
    <name evidence="5" type="ORF">GGR24_000611</name>
</gene>
<accession>A0A7W6CVQ6</accession>
<evidence type="ECO:0000256" key="3">
    <source>
        <dbReference type="ARBA" id="ARBA00022842"/>
    </source>
</evidence>
<keyword evidence="3" id="KW-0460">Magnesium</keyword>
<keyword evidence="6" id="KW-1185">Reference proteome</keyword>